<proteinExistence type="predicted"/>
<name>A0AAQ3XAD7_PASNO</name>
<dbReference type="AlphaFoldDB" id="A0AAQ3XAD7"/>
<dbReference type="PANTHER" id="PTHR34054">
    <property type="entry name" value="EXPRESSED PROTEIN"/>
    <property type="match status" value="1"/>
</dbReference>
<keyword evidence="2" id="KW-1185">Reference proteome</keyword>
<protein>
    <submittedName>
        <fullName evidence="1">Uncharacterized protein</fullName>
    </submittedName>
</protein>
<reference evidence="1 2" key="1">
    <citation type="submission" date="2024-02" db="EMBL/GenBank/DDBJ databases">
        <title>High-quality chromosome-scale genome assembly of Pensacola bahiagrass (Paspalum notatum Flugge var. saurae).</title>
        <authorList>
            <person name="Vega J.M."/>
            <person name="Podio M."/>
            <person name="Orjuela J."/>
            <person name="Siena L.A."/>
            <person name="Pessino S.C."/>
            <person name="Combes M.C."/>
            <person name="Mariac C."/>
            <person name="Albertini E."/>
            <person name="Pupilli F."/>
            <person name="Ortiz J.P.A."/>
            <person name="Leblanc O."/>
        </authorList>
    </citation>
    <scope>NUCLEOTIDE SEQUENCE [LARGE SCALE GENOMIC DNA]</scope>
    <source>
        <strain evidence="1">R1</strain>
        <tissue evidence="1">Leaf</tissue>
    </source>
</reference>
<dbReference type="EMBL" id="CP144753">
    <property type="protein sequence ID" value="WVZ91618.1"/>
    <property type="molecule type" value="Genomic_DNA"/>
</dbReference>
<evidence type="ECO:0000313" key="1">
    <source>
        <dbReference type="EMBL" id="WVZ91618.1"/>
    </source>
</evidence>
<accession>A0AAQ3XAD7</accession>
<dbReference type="InterPro" id="IPR045884">
    <property type="entry name" value="At5g59350-like"/>
</dbReference>
<dbReference type="PANTHER" id="PTHR34054:SF2">
    <property type="entry name" value="EXPRESSED PROTEIN"/>
    <property type="match status" value="1"/>
</dbReference>
<evidence type="ECO:0000313" key="2">
    <source>
        <dbReference type="Proteomes" id="UP001341281"/>
    </source>
</evidence>
<dbReference type="Proteomes" id="UP001341281">
    <property type="component" value="Chromosome 09"/>
</dbReference>
<organism evidence="1 2">
    <name type="scientific">Paspalum notatum var. saurae</name>
    <dbReference type="NCBI Taxonomy" id="547442"/>
    <lineage>
        <taxon>Eukaryota</taxon>
        <taxon>Viridiplantae</taxon>
        <taxon>Streptophyta</taxon>
        <taxon>Embryophyta</taxon>
        <taxon>Tracheophyta</taxon>
        <taxon>Spermatophyta</taxon>
        <taxon>Magnoliopsida</taxon>
        <taxon>Liliopsida</taxon>
        <taxon>Poales</taxon>
        <taxon>Poaceae</taxon>
        <taxon>PACMAD clade</taxon>
        <taxon>Panicoideae</taxon>
        <taxon>Andropogonodae</taxon>
        <taxon>Paspaleae</taxon>
        <taxon>Paspalinae</taxon>
        <taxon>Paspalum</taxon>
    </lineage>
</organism>
<sequence>MLFTIKEETCEDLESEDKRIWSCSFSKLMHCSDTQPFLTPGDSPSPSPAVDSMQYNPLFQSPAASSGHLWLGIGHILGGHVLITQPAPDGIAATQVLVPQGRR</sequence>
<gene>
    <name evidence="1" type="ORF">U9M48_037764</name>
</gene>